<proteinExistence type="predicted"/>
<protein>
    <submittedName>
        <fullName evidence="1">Uncharacterized protein</fullName>
    </submittedName>
</protein>
<dbReference type="AlphaFoldDB" id="A0A7H9BRT2"/>
<gene>
    <name evidence="1" type="ORF">HYQ43_07465</name>
</gene>
<dbReference type="RefSeq" id="WP_155984408.1">
    <property type="nucleotide sequence ID" value="NZ_CP058689.1"/>
</dbReference>
<sequence length="57" mass="6089">MSAAAVHDRHHRAAALIRGFITVAEAQAQGAVLAIPLLPLELALRDLAADQSFDKEK</sequence>
<organism evidence="1 2">
    <name type="scientific">Paracoccus pantotrophus</name>
    <name type="common">Thiosphaera pantotropha</name>
    <dbReference type="NCBI Taxonomy" id="82367"/>
    <lineage>
        <taxon>Bacteria</taxon>
        <taxon>Pseudomonadati</taxon>
        <taxon>Pseudomonadota</taxon>
        <taxon>Alphaproteobacteria</taxon>
        <taxon>Rhodobacterales</taxon>
        <taxon>Paracoccaceae</taxon>
        <taxon>Paracoccus</taxon>
    </lineage>
</organism>
<reference evidence="1 2" key="1">
    <citation type="submission" date="2020-07" db="EMBL/GenBank/DDBJ databases">
        <title>The complete genome of Paracoccus pantotrophus ACCC 10489.</title>
        <authorList>
            <person name="Si Y."/>
        </authorList>
    </citation>
    <scope>NUCLEOTIDE SEQUENCE [LARGE SCALE GENOMIC DNA]</scope>
    <source>
        <strain evidence="1 2">ACCC10489</strain>
    </source>
</reference>
<dbReference type="Proteomes" id="UP000509322">
    <property type="component" value="Chromosome 1"/>
</dbReference>
<dbReference type="EMBL" id="CP058689">
    <property type="protein sequence ID" value="QLH14077.1"/>
    <property type="molecule type" value="Genomic_DNA"/>
</dbReference>
<evidence type="ECO:0000313" key="2">
    <source>
        <dbReference type="Proteomes" id="UP000509322"/>
    </source>
</evidence>
<accession>A0A7H9BRT2</accession>
<name>A0A7H9BRT2_PARPN</name>
<evidence type="ECO:0000313" key="1">
    <source>
        <dbReference type="EMBL" id="QLH14077.1"/>
    </source>
</evidence>